<evidence type="ECO:0000256" key="3">
    <source>
        <dbReference type="ARBA" id="ARBA00022781"/>
    </source>
</evidence>
<keyword evidence="4" id="KW-0406">Ion transport</keyword>
<accession>C0CJL2</accession>
<name>C0CJL2_BLAHS</name>
<evidence type="ECO:0000313" key="8">
    <source>
        <dbReference type="Proteomes" id="UP000003100"/>
    </source>
</evidence>
<dbReference type="SUPFAM" id="SSF160527">
    <property type="entry name" value="V-type ATPase subunit E-like"/>
    <property type="match status" value="1"/>
</dbReference>
<dbReference type="Gene3D" id="1.10.520.20">
    <property type="entry name" value="N-terminal domain of the delta subunit of the F1F0-ATP synthase"/>
    <property type="match status" value="1"/>
</dbReference>
<keyword evidence="5" id="KW-0472">Membrane</keyword>
<dbReference type="Pfam" id="PF00213">
    <property type="entry name" value="OSCP"/>
    <property type="match status" value="1"/>
</dbReference>
<keyword evidence="3" id="KW-0375">Hydrogen ion transport</keyword>
<evidence type="ECO:0000256" key="1">
    <source>
        <dbReference type="ARBA" id="ARBA00004370"/>
    </source>
</evidence>
<keyword evidence="8" id="KW-1185">Reference proteome</keyword>
<organism evidence="7 8">
    <name type="scientific">Blautia hydrogenotrophica (strain DSM 10507 / JCM 14656 / S5a33)</name>
    <name type="common">Ruminococcus hydrogenotrophicus</name>
    <dbReference type="NCBI Taxonomy" id="476272"/>
    <lineage>
        <taxon>Bacteria</taxon>
        <taxon>Bacillati</taxon>
        <taxon>Bacillota</taxon>
        <taxon>Clostridia</taxon>
        <taxon>Lachnospirales</taxon>
        <taxon>Lachnospiraceae</taxon>
        <taxon>Blautia</taxon>
    </lineage>
</organism>
<gene>
    <name evidence="7" type="ORF">RUMHYD_01032</name>
</gene>
<dbReference type="Proteomes" id="UP000003100">
    <property type="component" value="Unassembled WGS sequence"/>
</dbReference>
<evidence type="ECO:0000313" key="7">
    <source>
        <dbReference type="EMBL" id="EEG50043.1"/>
    </source>
</evidence>
<dbReference type="eggNOG" id="COG0712">
    <property type="taxonomic scope" value="Bacteria"/>
</dbReference>
<dbReference type="GO" id="GO:0016020">
    <property type="term" value="C:membrane"/>
    <property type="evidence" value="ECO:0007669"/>
    <property type="project" value="UniProtKB-SubCell"/>
</dbReference>
<dbReference type="HOGENOM" id="CLU_085114_2_0_9"/>
<keyword evidence="6" id="KW-0066">ATP synthesis</keyword>
<dbReference type="GO" id="GO:0046933">
    <property type="term" value="F:proton-transporting ATP synthase activity, rotational mechanism"/>
    <property type="evidence" value="ECO:0007669"/>
    <property type="project" value="InterPro"/>
</dbReference>
<evidence type="ECO:0000256" key="4">
    <source>
        <dbReference type="ARBA" id="ARBA00023065"/>
    </source>
</evidence>
<dbReference type="InterPro" id="IPR026015">
    <property type="entry name" value="ATP_synth_OSCP/delta_N_sf"/>
</dbReference>
<dbReference type="InterPro" id="IPR000711">
    <property type="entry name" value="ATPase_OSCP/dsu"/>
</dbReference>
<reference evidence="7 8" key="2">
    <citation type="submission" date="2009-02" db="EMBL/GenBank/DDBJ databases">
        <title>Draft genome sequence of Blautia hydrogenotrophica DSM 10507 (Ruminococcus hydrogenotrophicus DSM 10507).</title>
        <authorList>
            <person name="Sudarsanam P."/>
            <person name="Ley R."/>
            <person name="Guruge J."/>
            <person name="Turnbaugh P.J."/>
            <person name="Mahowald M."/>
            <person name="Liep D."/>
            <person name="Gordon J."/>
        </authorList>
    </citation>
    <scope>NUCLEOTIDE SEQUENCE [LARGE SCALE GENOMIC DNA]</scope>
    <source>
        <strain evidence="8">DSM 10507 / JCM 14656 / S5a33</strain>
    </source>
</reference>
<reference evidence="7 8" key="1">
    <citation type="submission" date="2009-01" db="EMBL/GenBank/DDBJ databases">
        <authorList>
            <person name="Fulton L."/>
            <person name="Clifton S."/>
            <person name="Fulton B."/>
            <person name="Xu J."/>
            <person name="Minx P."/>
            <person name="Pepin K.H."/>
            <person name="Johnson M."/>
            <person name="Bhonagiri V."/>
            <person name="Nash W.E."/>
            <person name="Mardis E.R."/>
            <person name="Wilson R.K."/>
        </authorList>
    </citation>
    <scope>NUCLEOTIDE SEQUENCE [LARGE SCALE GENOMIC DNA]</scope>
    <source>
        <strain evidence="8">DSM 10507 / JCM 14656 / S5a33</strain>
    </source>
</reference>
<dbReference type="PANTHER" id="PTHR11910">
    <property type="entry name" value="ATP SYNTHASE DELTA CHAIN"/>
    <property type="match status" value="1"/>
</dbReference>
<dbReference type="PATRIC" id="fig|476272.21.peg.2379"/>
<keyword evidence="2" id="KW-0813">Transport</keyword>
<dbReference type="SUPFAM" id="SSF47928">
    <property type="entry name" value="N-terminal domain of the delta subunit of the F1F0-ATP synthase"/>
    <property type="match status" value="1"/>
</dbReference>
<evidence type="ECO:0000256" key="2">
    <source>
        <dbReference type="ARBA" id="ARBA00022448"/>
    </source>
</evidence>
<dbReference type="EMBL" id="ACBZ01000045">
    <property type="protein sequence ID" value="EEG50043.1"/>
    <property type="molecule type" value="Genomic_DNA"/>
</dbReference>
<proteinExistence type="predicted"/>
<evidence type="ECO:0000256" key="5">
    <source>
        <dbReference type="ARBA" id="ARBA00023136"/>
    </source>
</evidence>
<dbReference type="PRINTS" id="PR00125">
    <property type="entry name" value="ATPASEDELTA"/>
</dbReference>
<evidence type="ECO:0000256" key="6">
    <source>
        <dbReference type="ARBA" id="ARBA00023310"/>
    </source>
</evidence>
<dbReference type="NCBIfam" id="TIGR01145">
    <property type="entry name" value="ATP_synt_delta"/>
    <property type="match status" value="1"/>
</dbReference>
<dbReference type="AlphaFoldDB" id="C0CJL2"/>
<comment type="subcellular location">
    <subcellularLocation>
        <location evidence="1">Membrane</location>
    </subcellularLocation>
</comment>
<sequence length="139" mass="16356">MNDVPQIQGVLGNPTISREAKDRAISRIFPKEIQNFIKVVNVHGKTALLQEIFQGYEEYRKKCQEIMTARLIYVTKPTQKQMDEMKQFLCNHFGKKQVLLELIEDPSLLGGFILQADDHEYDWSLRARYQRLGEKLMRR</sequence>
<protein>
    <submittedName>
        <fullName evidence="7">Uncharacterized protein</fullName>
    </submittedName>
</protein>